<dbReference type="Pfam" id="PF00096">
    <property type="entry name" value="zf-C2H2"/>
    <property type="match status" value="2"/>
</dbReference>
<evidence type="ECO:0000256" key="2">
    <source>
        <dbReference type="ARBA" id="ARBA00006991"/>
    </source>
</evidence>
<keyword evidence="9" id="KW-0010">Activator</keyword>
<evidence type="ECO:0000256" key="1">
    <source>
        <dbReference type="ARBA" id="ARBA00004123"/>
    </source>
</evidence>
<comment type="similarity">
    <text evidence="2">Belongs to the krueppel C2H2-type zinc-finger protein family.</text>
</comment>
<feature type="domain" description="C2H2-type" evidence="14">
    <location>
        <begin position="148"/>
        <end position="175"/>
    </location>
</feature>
<dbReference type="KEGG" id="soy:115881251"/>
<feature type="region of interest" description="Disordered" evidence="13">
    <location>
        <begin position="523"/>
        <end position="546"/>
    </location>
</feature>
<dbReference type="GO" id="GO:0000981">
    <property type="term" value="F:DNA-binding transcription factor activity, RNA polymerase II-specific"/>
    <property type="evidence" value="ECO:0007669"/>
    <property type="project" value="TreeGrafter"/>
</dbReference>
<dbReference type="Gene3D" id="3.30.160.60">
    <property type="entry name" value="Classic Zinc Finger"/>
    <property type="match status" value="5"/>
</dbReference>
<comment type="subcellular location">
    <subcellularLocation>
        <location evidence="1">Nucleus</location>
    </subcellularLocation>
</comment>
<evidence type="ECO:0000256" key="3">
    <source>
        <dbReference type="ARBA" id="ARBA00022723"/>
    </source>
</evidence>
<protein>
    <submittedName>
        <fullName evidence="16">Zinc finger protein PLAG1-like</fullName>
    </submittedName>
</protein>
<dbReference type="InterPro" id="IPR013087">
    <property type="entry name" value="Znf_C2H2_type"/>
</dbReference>
<reference evidence="16" key="1">
    <citation type="submission" date="2025-08" db="UniProtKB">
        <authorList>
            <consortium name="RefSeq"/>
        </authorList>
    </citation>
    <scope>IDENTIFICATION</scope>
    <source>
        <tissue evidence="16">Gonads</tissue>
    </source>
</reference>
<evidence type="ECO:0000256" key="11">
    <source>
        <dbReference type="ARBA" id="ARBA00023242"/>
    </source>
</evidence>
<dbReference type="SUPFAM" id="SSF57667">
    <property type="entry name" value="beta-beta-alpha zinc fingers"/>
    <property type="match status" value="4"/>
</dbReference>
<feature type="region of interest" description="Disordered" evidence="13">
    <location>
        <begin position="1"/>
        <end position="44"/>
    </location>
</feature>
<dbReference type="OrthoDB" id="3533395at2759"/>
<evidence type="ECO:0000256" key="5">
    <source>
        <dbReference type="ARBA" id="ARBA00022771"/>
    </source>
</evidence>
<feature type="compositionally biased region" description="Basic and acidic residues" evidence="13">
    <location>
        <begin position="1"/>
        <end position="21"/>
    </location>
</feature>
<name>A0A6J2XSP1_SITOR</name>
<feature type="compositionally biased region" description="Polar residues" evidence="13">
    <location>
        <begin position="26"/>
        <end position="39"/>
    </location>
</feature>
<dbReference type="GeneID" id="115881251"/>
<evidence type="ECO:0000256" key="13">
    <source>
        <dbReference type="SAM" id="MobiDB-lite"/>
    </source>
</evidence>
<dbReference type="SMART" id="SM00355">
    <property type="entry name" value="ZnF_C2H2"/>
    <property type="match status" value="7"/>
</dbReference>
<dbReference type="FunFam" id="3.30.160.60:FF:000231">
    <property type="entry name" value="PLAG1 like zinc finger 2"/>
    <property type="match status" value="1"/>
</dbReference>
<keyword evidence="15" id="KW-1185">Reference proteome</keyword>
<keyword evidence="6" id="KW-0862">Zinc</keyword>
<evidence type="ECO:0000256" key="12">
    <source>
        <dbReference type="PROSITE-ProRule" id="PRU00042"/>
    </source>
</evidence>
<evidence type="ECO:0000256" key="6">
    <source>
        <dbReference type="ARBA" id="ARBA00022833"/>
    </source>
</evidence>
<dbReference type="InterPro" id="IPR036236">
    <property type="entry name" value="Znf_C2H2_sf"/>
</dbReference>
<dbReference type="GO" id="GO:0008270">
    <property type="term" value="F:zinc ion binding"/>
    <property type="evidence" value="ECO:0007669"/>
    <property type="project" value="UniProtKB-KW"/>
</dbReference>
<dbReference type="FunFam" id="3.30.160.60:FF:000065">
    <property type="entry name" value="B-cell CLL/lymphoma 6, member B"/>
    <property type="match status" value="1"/>
</dbReference>
<keyword evidence="3" id="KW-0479">Metal-binding</keyword>
<keyword evidence="8" id="KW-0238">DNA-binding</keyword>
<evidence type="ECO:0000256" key="8">
    <source>
        <dbReference type="ARBA" id="ARBA00023125"/>
    </source>
</evidence>
<evidence type="ECO:0000256" key="10">
    <source>
        <dbReference type="ARBA" id="ARBA00023163"/>
    </source>
</evidence>
<organism evidence="15 16">
    <name type="scientific">Sitophilus oryzae</name>
    <name type="common">Rice weevil</name>
    <name type="synonym">Curculio oryzae</name>
    <dbReference type="NCBI Taxonomy" id="7048"/>
    <lineage>
        <taxon>Eukaryota</taxon>
        <taxon>Metazoa</taxon>
        <taxon>Ecdysozoa</taxon>
        <taxon>Arthropoda</taxon>
        <taxon>Hexapoda</taxon>
        <taxon>Insecta</taxon>
        <taxon>Pterygota</taxon>
        <taxon>Neoptera</taxon>
        <taxon>Endopterygota</taxon>
        <taxon>Coleoptera</taxon>
        <taxon>Polyphaga</taxon>
        <taxon>Cucujiformia</taxon>
        <taxon>Curculionidae</taxon>
        <taxon>Dryophthorinae</taxon>
        <taxon>Sitophilus</taxon>
    </lineage>
</organism>
<dbReference type="PROSITE" id="PS00028">
    <property type="entry name" value="ZINC_FINGER_C2H2_1"/>
    <property type="match status" value="7"/>
</dbReference>
<feature type="region of interest" description="Disordered" evidence="13">
    <location>
        <begin position="110"/>
        <end position="146"/>
    </location>
</feature>
<feature type="domain" description="C2H2-type" evidence="14">
    <location>
        <begin position="179"/>
        <end position="206"/>
    </location>
</feature>
<dbReference type="Proteomes" id="UP000504635">
    <property type="component" value="Unplaced"/>
</dbReference>
<dbReference type="Pfam" id="PF13894">
    <property type="entry name" value="zf-C2H2_4"/>
    <property type="match status" value="1"/>
</dbReference>
<feature type="domain" description="C2H2-type" evidence="14">
    <location>
        <begin position="207"/>
        <end position="234"/>
    </location>
</feature>
<evidence type="ECO:0000256" key="7">
    <source>
        <dbReference type="ARBA" id="ARBA00023015"/>
    </source>
</evidence>
<dbReference type="PANTHER" id="PTHR24394:SF44">
    <property type="entry name" value="ZINC FINGER PROTEIN 271-LIKE"/>
    <property type="match status" value="1"/>
</dbReference>
<dbReference type="GO" id="GO:0003677">
    <property type="term" value="F:DNA binding"/>
    <property type="evidence" value="ECO:0007669"/>
    <property type="project" value="UniProtKB-KW"/>
</dbReference>
<feature type="domain" description="C2H2-type" evidence="14">
    <location>
        <begin position="303"/>
        <end position="330"/>
    </location>
</feature>
<gene>
    <name evidence="16" type="primary">LOC115881251</name>
</gene>
<dbReference type="FunFam" id="3.30.160.60:FF:000256">
    <property type="entry name" value="PLAG1 like zinc finger 2"/>
    <property type="match status" value="1"/>
</dbReference>
<dbReference type="AlphaFoldDB" id="A0A6J2XSP1"/>
<feature type="domain" description="C2H2-type" evidence="14">
    <location>
        <begin position="236"/>
        <end position="265"/>
    </location>
</feature>
<feature type="region of interest" description="Disordered" evidence="13">
    <location>
        <begin position="479"/>
        <end position="508"/>
    </location>
</feature>
<evidence type="ECO:0000256" key="4">
    <source>
        <dbReference type="ARBA" id="ARBA00022737"/>
    </source>
</evidence>
<evidence type="ECO:0000313" key="15">
    <source>
        <dbReference type="Proteomes" id="UP000504635"/>
    </source>
</evidence>
<keyword evidence="4" id="KW-0677">Repeat</keyword>
<dbReference type="InParanoid" id="A0A6J2XSP1"/>
<feature type="domain" description="C2H2-type" evidence="14">
    <location>
        <begin position="267"/>
        <end position="294"/>
    </location>
</feature>
<dbReference type="PANTHER" id="PTHR24394">
    <property type="entry name" value="ZINC FINGER PROTEIN"/>
    <property type="match status" value="1"/>
</dbReference>
<keyword evidence="5 12" id="KW-0863">Zinc-finger</keyword>
<dbReference type="GO" id="GO:0005634">
    <property type="term" value="C:nucleus"/>
    <property type="evidence" value="ECO:0007669"/>
    <property type="project" value="UniProtKB-SubCell"/>
</dbReference>
<keyword evidence="10" id="KW-0804">Transcription</keyword>
<sequence length="546" mass="61777">MGTPGDKRTLEKIVGTEHNLEPETDTVPSTEQPSTSATFEPSEMGVLSRLPDFHLLTGPAEPVPHLSNKPESFQQTLEQASIEDYFTQTKYYTGTSESFATLYPVAPPTTFQALDQPGPSGVQTVKDRTGSERAKKKKQERAGHKRNHPCPICHKSFATGENFDKHYQTHTTSHSTPQFKCELCKKSFSSKFKLVRHALIHSDKKPFSCTVCDRTFHRKDHLKNHIKVHSPTKKLYECNKPDCNKQYTSMLSYKKHLAVHAADEGNLTCQICYANFENKDGILYHLKIHAGSRTIKNPNEKKYLCDYCERRFFTKKDVRRHLVVHTGMRDFLCQFCPQRFGRKDHLVRHIKKSHHRQYSEEALTQIKLEVSKPETITTDVPQDIPISETVYSEASFSSLQDMPSTSGGWVKPSEVKLEQVEGSILGSGVSFKEEDLGLEGVKTIFEEESLRPLNEDELFLSSQSTPSELKQFCTDMLKQIGDEPPSSSSQVLLEPSEPEPGESHEAIIVPEEEILDPEMFSILEQADDNKLPLPGFSQTFQPPPPP</sequence>
<feature type="domain" description="C2H2-type" evidence="14">
    <location>
        <begin position="331"/>
        <end position="359"/>
    </location>
</feature>
<feature type="compositionally biased region" description="Basic residues" evidence="13">
    <location>
        <begin position="134"/>
        <end position="146"/>
    </location>
</feature>
<evidence type="ECO:0000259" key="14">
    <source>
        <dbReference type="PROSITE" id="PS50157"/>
    </source>
</evidence>
<accession>A0A6J2XSP1</accession>
<keyword evidence="7" id="KW-0805">Transcription regulation</keyword>
<dbReference type="PROSITE" id="PS50157">
    <property type="entry name" value="ZINC_FINGER_C2H2_2"/>
    <property type="match status" value="7"/>
</dbReference>
<proteinExistence type="inferred from homology"/>
<evidence type="ECO:0000256" key="9">
    <source>
        <dbReference type="ARBA" id="ARBA00023159"/>
    </source>
</evidence>
<dbReference type="RefSeq" id="XP_030754528.1">
    <property type="nucleotide sequence ID" value="XM_030898668.1"/>
</dbReference>
<evidence type="ECO:0000313" key="16">
    <source>
        <dbReference type="RefSeq" id="XP_030754528.1"/>
    </source>
</evidence>
<dbReference type="GO" id="GO:0010557">
    <property type="term" value="P:positive regulation of macromolecule biosynthetic process"/>
    <property type="evidence" value="ECO:0007669"/>
    <property type="project" value="UniProtKB-ARBA"/>
</dbReference>
<keyword evidence="11" id="KW-0539">Nucleus</keyword>